<dbReference type="InterPro" id="IPR050613">
    <property type="entry name" value="Sec_Metabolite_Reg"/>
</dbReference>
<protein>
    <recommendedName>
        <fullName evidence="9">Xylanolytic transcriptional activator regulatory domain-containing protein</fullName>
    </recommendedName>
</protein>
<keyword evidence="3" id="KW-0479">Metal-binding</keyword>
<dbReference type="Pfam" id="PF04082">
    <property type="entry name" value="Fungal_trans"/>
    <property type="match status" value="1"/>
</dbReference>
<name>A0ABR3Y3M7_9EURO</name>
<feature type="transmembrane region" description="Helical" evidence="8">
    <location>
        <begin position="71"/>
        <end position="93"/>
    </location>
</feature>
<feature type="transmembrane region" description="Helical" evidence="8">
    <location>
        <begin position="189"/>
        <end position="211"/>
    </location>
</feature>
<keyword evidence="11" id="KW-1185">Reference proteome</keyword>
<evidence type="ECO:0000256" key="8">
    <source>
        <dbReference type="SAM" id="Phobius"/>
    </source>
</evidence>
<evidence type="ECO:0000256" key="7">
    <source>
        <dbReference type="SAM" id="MobiDB-lite"/>
    </source>
</evidence>
<feature type="transmembrane region" description="Helical" evidence="8">
    <location>
        <begin position="297"/>
        <end position="316"/>
    </location>
</feature>
<dbReference type="Gene3D" id="1.20.1250.20">
    <property type="entry name" value="MFS general substrate transporter like domains"/>
    <property type="match status" value="2"/>
</dbReference>
<gene>
    <name evidence="10" type="ORF">Plec18167_002956</name>
</gene>
<dbReference type="Pfam" id="PF07690">
    <property type="entry name" value="MFS_1"/>
    <property type="match status" value="1"/>
</dbReference>
<evidence type="ECO:0000256" key="1">
    <source>
        <dbReference type="ARBA" id="ARBA00004123"/>
    </source>
</evidence>
<dbReference type="EMBL" id="JAVDPF010000006">
    <property type="protein sequence ID" value="KAL1882540.1"/>
    <property type="molecule type" value="Genomic_DNA"/>
</dbReference>
<feature type="transmembrane region" description="Helical" evidence="8">
    <location>
        <begin position="232"/>
        <end position="253"/>
    </location>
</feature>
<feature type="transmembrane region" description="Helical" evidence="8">
    <location>
        <begin position="125"/>
        <end position="146"/>
    </location>
</feature>
<proteinExistence type="predicted"/>
<feature type="domain" description="Xylanolytic transcriptional activator regulatory" evidence="9">
    <location>
        <begin position="653"/>
        <end position="726"/>
    </location>
</feature>
<keyword evidence="8" id="KW-1133">Transmembrane helix</keyword>
<dbReference type="PANTHER" id="PTHR31001">
    <property type="entry name" value="UNCHARACTERIZED TRANSCRIPTIONAL REGULATORY PROTEIN"/>
    <property type="match status" value="1"/>
</dbReference>
<keyword evidence="5" id="KW-0804">Transcription</keyword>
<dbReference type="Proteomes" id="UP001583193">
    <property type="component" value="Unassembled WGS sequence"/>
</dbReference>
<feature type="transmembrane region" description="Helical" evidence="8">
    <location>
        <begin position="322"/>
        <end position="344"/>
    </location>
</feature>
<dbReference type="CDD" id="cd17352">
    <property type="entry name" value="MFS_MCT_SLC16"/>
    <property type="match status" value="1"/>
</dbReference>
<sequence>MASDTPTGYEMETLEHEPYPDKIPEGGYGWVCVICTFFINAHTWGINSAYGVLLSYYLYSDIFPGTTALDYAFIAGLSISVAMFISPLATYLSHKVSHSFVLNLGTIFETLALITTSFAKQNWQLFLSQGVCFGFGLGFCFIGSVGIISHWFDKRRSVANGIAAAGSGLGGMTYSLATSAMISSLGFPWAMRILGIICFAVNVVCGNLLRVRVSATSRQPALHFSLLQKPEYIAFLGWGALSTMAYIALLFSLSSYSVAVGLTQHQGSIATALLNLGQAIGRPAVGMLSDSLGRIDVALTATFLAGFLSLVMWIFAQSIATIYAFAILVGLFAGTIWAAAPALGAEVVELSRLSSALCFLWFALAPPTSVAEVIALKLRGEVAGGKEYLGVQLFIGPERDTPRKVPPLQDISERLARLETILLNFFDNPDPQDGPSPPREKRQRVSVPNPAANLRQESSRPWEFLLEEGHRVQYASSSNLLEQVEDDTLMRSPGPPISTTDTETPKTNLNLNLGVSTQVPEIYTDITHYYPDATLALRLWTVYVNNVDPVLKVLHIPTTQSAMIATIADVKSGSPTMLALSFAIYFAAVTTLSDQEISELSSNDRQSLLHQYKTGLNQAVLKADYLNKPDLQILQALVMYITCLRIHDISRSVWVLVGIVIRLAQSIGIHRDGADLKLTPFEAELRIRLWWHICLLDSRSPEDHGYALTVDILNQDIRAPLNVDDDQLFPSMKSLPIESASWTENTFSLIKLEAVRLLRPVLETGELNANTVLADIEAKRKSMSSHGKWIHDKFLSKVTPSNVLHKSACAHYDNAWAKMEFMLQLREEMYLWSQKKQPSDWRRDPVKSAFHIACRTLESSCSLISGDISGRFMWIFHTHTQWYALAYVLRCFNVYGQSPEMAKVWPLVDKCFKAISTFRNPSSDLPATGNSEGGSIWRCVLSLRQQALRLRNARAGTLNDGEMATASMAPSTANEEAAGRFMLKGQSYSRNVSKELHVPRISHQAASSQNLNASTDMMGSSLRGVLPSETELEKYDAASLFTSTQAPELFGLPEWNDFINGNLDFLNG</sequence>
<evidence type="ECO:0000313" key="11">
    <source>
        <dbReference type="Proteomes" id="UP001583193"/>
    </source>
</evidence>
<feature type="transmembrane region" description="Helical" evidence="8">
    <location>
        <begin position="100"/>
        <end position="119"/>
    </location>
</feature>
<dbReference type="InterPro" id="IPR011701">
    <property type="entry name" value="MFS"/>
</dbReference>
<evidence type="ECO:0000259" key="9">
    <source>
        <dbReference type="SMART" id="SM00906"/>
    </source>
</evidence>
<keyword evidence="6" id="KW-0539">Nucleus</keyword>
<keyword evidence="8" id="KW-0812">Transmembrane</keyword>
<evidence type="ECO:0000256" key="5">
    <source>
        <dbReference type="ARBA" id="ARBA00023163"/>
    </source>
</evidence>
<comment type="subcellular location">
    <subcellularLocation>
        <location evidence="2">Membrane</location>
        <topology evidence="2">Multi-pass membrane protein</topology>
    </subcellularLocation>
    <subcellularLocation>
        <location evidence="1">Nucleus</location>
    </subcellularLocation>
</comment>
<organism evidence="10 11">
    <name type="scientific">Paecilomyces lecythidis</name>
    <dbReference type="NCBI Taxonomy" id="3004212"/>
    <lineage>
        <taxon>Eukaryota</taxon>
        <taxon>Fungi</taxon>
        <taxon>Dikarya</taxon>
        <taxon>Ascomycota</taxon>
        <taxon>Pezizomycotina</taxon>
        <taxon>Eurotiomycetes</taxon>
        <taxon>Eurotiomycetidae</taxon>
        <taxon>Eurotiales</taxon>
        <taxon>Thermoascaceae</taxon>
        <taxon>Paecilomyces</taxon>
    </lineage>
</organism>
<evidence type="ECO:0000256" key="4">
    <source>
        <dbReference type="ARBA" id="ARBA00023015"/>
    </source>
</evidence>
<evidence type="ECO:0000256" key="2">
    <source>
        <dbReference type="ARBA" id="ARBA00004141"/>
    </source>
</evidence>
<accession>A0ABR3Y3M7</accession>
<keyword evidence="8" id="KW-0472">Membrane</keyword>
<feature type="transmembrane region" description="Helical" evidence="8">
    <location>
        <begin position="158"/>
        <end position="177"/>
    </location>
</feature>
<keyword evidence="4" id="KW-0805">Transcription regulation</keyword>
<dbReference type="PANTHER" id="PTHR31001:SF50">
    <property type="entry name" value="ZN(II)2CYS6 TRANSCRIPTION FACTOR (EUROFUNG)"/>
    <property type="match status" value="1"/>
</dbReference>
<dbReference type="SMART" id="SM00906">
    <property type="entry name" value="Fungal_trans"/>
    <property type="match status" value="1"/>
</dbReference>
<evidence type="ECO:0000256" key="6">
    <source>
        <dbReference type="ARBA" id="ARBA00023242"/>
    </source>
</evidence>
<feature type="transmembrane region" description="Helical" evidence="8">
    <location>
        <begin position="28"/>
        <end position="59"/>
    </location>
</feature>
<dbReference type="InterPro" id="IPR007219">
    <property type="entry name" value="XnlR_reg_dom"/>
</dbReference>
<reference evidence="10 11" key="1">
    <citation type="journal article" date="2024" name="IMA Fungus">
        <title>IMA Genome - F19 : A genome assembly and annotation guide to empower mycologists, including annotated draft genome sequences of Ceratocystis pirilliformis, Diaporthe australafricana, Fusarium ophioides, Paecilomyces lecythidis, and Sporothrix stenoceras.</title>
        <authorList>
            <person name="Aylward J."/>
            <person name="Wilson A.M."/>
            <person name="Visagie C.M."/>
            <person name="Spraker J."/>
            <person name="Barnes I."/>
            <person name="Buitendag C."/>
            <person name="Ceriani C."/>
            <person name="Del Mar Angel L."/>
            <person name="du Plessis D."/>
            <person name="Fuchs T."/>
            <person name="Gasser K."/>
            <person name="Kramer D."/>
            <person name="Li W."/>
            <person name="Munsamy K."/>
            <person name="Piso A."/>
            <person name="Price J.L."/>
            <person name="Sonnekus B."/>
            <person name="Thomas C."/>
            <person name="van der Nest A."/>
            <person name="van Dijk A."/>
            <person name="van Heerden A."/>
            <person name="van Vuuren N."/>
            <person name="Yilmaz N."/>
            <person name="Duong T.A."/>
            <person name="van der Merwe N.A."/>
            <person name="Wingfield M.J."/>
            <person name="Wingfield B.D."/>
        </authorList>
    </citation>
    <scope>NUCLEOTIDE SEQUENCE [LARGE SCALE GENOMIC DNA]</scope>
    <source>
        <strain evidence="10 11">CMW 18167</strain>
    </source>
</reference>
<dbReference type="SUPFAM" id="SSF103473">
    <property type="entry name" value="MFS general substrate transporter"/>
    <property type="match status" value="1"/>
</dbReference>
<dbReference type="CDD" id="cd12148">
    <property type="entry name" value="fungal_TF_MHR"/>
    <property type="match status" value="1"/>
</dbReference>
<feature type="region of interest" description="Disordered" evidence="7">
    <location>
        <begin position="425"/>
        <end position="455"/>
    </location>
</feature>
<evidence type="ECO:0000256" key="3">
    <source>
        <dbReference type="ARBA" id="ARBA00022723"/>
    </source>
</evidence>
<evidence type="ECO:0000313" key="10">
    <source>
        <dbReference type="EMBL" id="KAL1882540.1"/>
    </source>
</evidence>
<dbReference type="InterPro" id="IPR036259">
    <property type="entry name" value="MFS_trans_sf"/>
</dbReference>
<comment type="caution">
    <text evidence="10">The sequence shown here is derived from an EMBL/GenBank/DDBJ whole genome shotgun (WGS) entry which is preliminary data.</text>
</comment>